<reference evidence="8" key="1">
    <citation type="submission" date="2021-01" db="EMBL/GenBank/DDBJ databases">
        <title>Whole genome shotgun sequence of Acrocarpospora phusangensis NBRC 108782.</title>
        <authorList>
            <person name="Komaki H."/>
            <person name="Tamura T."/>
        </authorList>
    </citation>
    <scope>NUCLEOTIDE SEQUENCE</scope>
    <source>
        <strain evidence="8">NBRC 108782</strain>
    </source>
</reference>
<feature type="transmembrane region" description="Helical" evidence="7">
    <location>
        <begin position="318"/>
        <end position="335"/>
    </location>
</feature>
<dbReference type="AlphaFoldDB" id="A0A919QER2"/>
<evidence type="ECO:0000256" key="2">
    <source>
        <dbReference type="ARBA" id="ARBA00007977"/>
    </source>
</evidence>
<evidence type="ECO:0000256" key="7">
    <source>
        <dbReference type="SAM" id="Phobius"/>
    </source>
</evidence>
<feature type="transmembrane region" description="Helical" evidence="7">
    <location>
        <begin position="285"/>
        <end position="306"/>
    </location>
</feature>
<evidence type="ECO:0000256" key="1">
    <source>
        <dbReference type="ARBA" id="ARBA00004651"/>
    </source>
</evidence>
<keyword evidence="6 7" id="KW-0472">Membrane</keyword>
<dbReference type="PANTHER" id="PTHR30106">
    <property type="entry name" value="INNER MEMBRANE PROTEIN YEIH-RELATED"/>
    <property type="match status" value="1"/>
</dbReference>
<dbReference type="InterPro" id="IPR018383">
    <property type="entry name" value="UPF0324_pro"/>
</dbReference>
<evidence type="ECO:0000256" key="4">
    <source>
        <dbReference type="ARBA" id="ARBA00022692"/>
    </source>
</evidence>
<feature type="transmembrane region" description="Helical" evidence="7">
    <location>
        <begin position="177"/>
        <end position="199"/>
    </location>
</feature>
<evidence type="ECO:0000313" key="8">
    <source>
        <dbReference type="EMBL" id="GIH27506.1"/>
    </source>
</evidence>
<feature type="transmembrane region" description="Helical" evidence="7">
    <location>
        <begin position="247"/>
        <end position="264"/>
    </location>
</feature>
<dbReference type="Proteomes" id="UP000640052">
    <property type="component" value="Unassembled WGS sequence"/>
</dbReference>
<accession>A0A919QER2</accession>
<comment type="subcellular location">
    <subcellularLocation>
        <location evidence="1">Cell membrane</location>
        <topology evidence="1">Multi-pass membrane protein</topology>
    </subcellularLocation>
</comment>
<sequence length="375" mass="39146">MTTENRETAETREAVAPETGRSTLGWTVAGVLAVLVLGAATRYLEQNVPEWFEGDFASAIEYPVYAILLGLLGNAVLTAAGVRDRLAGGFRTEFFIKTGLVLLGASINLSVIVTAAGPAIIQGVVLITSVFLFTWWLGGRLGLDDKLRALLSAAVSICGVSAAIAAAGAVQAKREQLAYAASLVIVFALPSIFILPWLAGLLGLSPEVAGAWIGGNIDTTAAVTAAGAIVGEEALAVATIVKVTQNALIGIVVVALTAWFAFRVERRPDAAAPALGELWRRFPKFVLGFITASIVATWYLGTVPAAEGKATIAVANDLRVWFLILAFVSIGLEFRPASLRAAGWRPVVVFGSAAVLNLVLALGLAALLFSGFTVE</sequence>
<dbReference type="GO" id="GO:0005886">
    <property type="term" value="C:plasma membrane"/>
    <property type="evidence" value="ECO:0007669"/>
    <property type="project" value="UniProtKB-SubCell"/>
</dbReference>
<feature type="transmembrane region" description="Helical" evidence="7">
    <location>
        <begin position="149"/>
        <end position="171"/>
    </location>
</feature>
<dbReference type="RefSeq" id="WP_204044161.1">
    <property type="nucleotide sequence ID" value="NZ_BOOA01000057.1"/>
</dbReference>
<feature type="transmembrane region" description="Helical" evidence="7">
    <location>
        <begin position="24"/>
        <end position="44"/>
    </location>
</feature>
<dbReference type="EMBL" id="BOOA01000057">
    <property type="protein sequence ID" value="GIH27506.1"/>
    <property type="molecule type" value="Genomic_DNA"/>
</dbReference>
<keyword evidence="3" id="KW-1003">Cell membrane</keyword>
<organism evidence="8 9">
    <name type="scientific">Acrocarpospora phusangensis</name>
    <dbReference type="NCBI Taxonomy" id="1070424"/>
    <lineage>
        <taxon>Bacteria</taxon>
        <taxon>Bacillati</taxon>
        <taxon>Actinomycetota</taxon>
        <taxon>Actinomycetes</taxon>
        <taxon>Streptosporangiales</taxon>
        <taxon>Streptosporangiaceae</taxon>
        <taxon>Acrocarpospora</taxon>
    </lineage>
</organism>
<feature type="transmembrane region" description="Helical" evidence="7">
    <location>
        <begin position="119"/>
        <end position="137"/>
    </location>
</feature>
<comment type="caution">
    <text evidence="8">The sequence shown here is derived from an EMBL/GenBank/DDBJ whole genome shotgun (WGS) entry which is preliminary data.</text>
</comment>
<comment type="similarity">
    <text evidence="2">Belongs to the UPF0324 family.</text>
</comment>
<keyword evidence="9" id="KW-1185">Reference proteome</keyword>
<keyword evidence="4 7" id="KW-0812">Transmembrane</keyword>
<evidence type="ECO:0000313" key="9">
    <source>
        <dbReference type="Proteomes" id="UP000640052"/>
    </source>
</evidence>
<keyword evidence="5 7" id="KW-1133">Transmembrane helix</keyword>
<protein>
    <recommendedName>
        <fullName evidence="10">Sulfate exporter family transporter</fullName>
    </recommendedName>
</protein>
<evidence type="ECO:0008006" key="10">
    <source>
        <dbReference type="Google" id="ProtNLM"/>
    </source>
</evidence>
<feature type="transmembrane region" description="Helical" evidence="7">
    <location>
        <begin position="94"/>
        <end position="113"/>
    </location>
</feature>
<evidence type="ECO:0000256" key="6">
    <source>
        <dbReference type="ARBA" id="ARBA00023136"/>
    </source>
</evidence>
<feature type="transmembrane region" description="Helical" evidence="7">
    <location>
        <begin position="64"/>
        <end position="82"/>
    </location>
</feature>
<feature type="transmembrane region" description="Helical" evidence="7">
    <location>
        <begin position="347"/>
        <end position="369"/>
    </location>
</feature>
<dbReference type="Pfam" id="PF03601">
    <property type="entry name" value="Cons_hypoth698"/>
    <property type="match status" value="1"/>
</dbReference>
<evidence type="ECO:0000256" key="3">
    <source>
        <dbReference type="ARBA" id="ARBA00022475"/>
    </source>
</evidence>
<gene>
    <name evidence="8" type="ORF">Aph01nite_58160</name>
</gene>
<proteinExistence type="inferred from homology"/>
<dbReference type="PANTHER" id="PTHR30106:SF1">
    <property type="entry name" value="UPF0324 MEMBRANE PROTEIN FN0533"/>
    <property type="match status" value="1"/>
</dbReference>
<evidence type="ECO:0000256" key="5">
    <source>
        <dbReference type="ARBA" id="ARBA00022989"/>
    </source>
</evidence>
<name>A0A919QER2_9ACTN</name>